<dbReference type="KEGG" id="nec:KGD82_16765"/>
<dbReference type="Proteomes" id="UP000682416">
    <property type="component" value="Chromosome"/>
</dbReference>
<feature type="region of interest" description="Disordered" evidence="1">
    <location>
        <begin position="1"/>
        <end position="20"/>
    </location>
</feature>
<evidence type="ECO:0000313" key="2">
    <source>
        <dbReference type="EMBL" id="QVJ00411.1"/>
    </source>
</evidence>
<dbReference type="EMBL" id="CP074402">
    <property type="protein sequence ID" value="QVJ00411.1"/>
    <property type="molecule type" value="Genomic_DNA"/>
</dbReference>
<dbReference type="AlphaFoldDB" id="A0A975QI15"/>
<accession>A0A975QI15</accession>
<name>A0A975QI15_9ACTN</name>
<proteinExistence type="predicted"/>
<reference evidence="2" key="1">
    <citation type="submission" date="2021-05" db="EMBL/GenBank/DDBJ databases">
        <authorList>
            <person name="Kaiqin L."/>
            <person name="Jian G."/>
        </authorList>
    </citation>
    <scope>NUCLEOTIDE SEQUENCE</scope>
    <source>
        <strain evidence="2">HDS5</strain>
    </source>
</reference>
<feature type="region of interest" description="Disordered" evidence="1">
    <location>
        <begin position="51"/>
        <end position="75"/>
    </location>
</feature>
<protein>
    <submittedName>
        <fullName evidence="2">Uncharacterized protein</fullName>
    </submittedName>
</protein>
<evidence type="ECO:0000313" key="3">
    <source>
        <dbReference type="Proteomes" id="UP000682416"/>
    </source>
</evidence>
<keyword evidence="3" id="KW-1185">Reference proteome</keyword>
<organism evidence="2 3">
    <name type="scientific">Nocardiopsis eucommiae</name>
    <dbReference type="NCBI Taxonomy" id="2831970"/>
    <lineage>
        <taxon>Bacteria</taxon>
        <taxon>Bacillati</taxon>
        <taxon>Actinomycetota</taxon>
        <taxon>Actinomycetes</taxon>
        <taxon>Streptosporangiales</taxon>
        <taxon>Nocardiopsidaceae</taxon>
        <taxon>Nocardiopsis</taxon>
    </lineage>
</organism>
<evidence type="ECO:0000256" key="1">
    <source>
        <dbReference type="SAM" id="MobiDB-lite"/>
    </source>
</evidence>
<gene>
    <name evidence="2" type="ORF">KGD82_16765</name>
</gene>
<sequence>MGSRTEVEAKAAEERAEDDGHWAELISVHRICPDHEEQPKDACEECLTEYGADEDAEPEPIHMREGGGTLCGKPGPDTAGTGHVNCVDCRELLAEEADRHARGVYLCPVWEVPTDECECSDCEALHADDQADADRETTAEGRVIAHAGATLGTTPEHANNPTVRAAITALTNAGYTPAAVNGEFDPTPGDGTTGFYVEVRYAETADEIVYVHDVLDGSRTWKRDNDSKLSDYAKALYDAGWSIPTGHLRAVPALSPIEPAEALPGVFADSAVSEMYNHPIPGAAAPAVVGFATEVGTVDLSEDGNAIDGVRYPATSEGFTAFADELDRRTENADPSDLVRAFIANGRQNAAMYATAERMGKARAEVLMSASSTGRLDGHPASLRALVAKDLAVEVQEHGRPVFYRSPLGVGVSRARALLDAARATA</sequence>